<dbReference type="EMBL" id="VKAC01000011">
    <property type="protein sequence ID" value="TXR52972.1"/>
    <property type="molecule type" value="Genomic_DNA"/>
</dbReference>
<feature type="transmembrane region" description="Helical" evidence="8">
    <location>
        <begin position="142"/>
        <end position="163"/>
    </location>
</feature>
<dbReference type="GO" id="GO:0033214">
    <property type="term" value="P:siderophore-iron import into cell"/>
    <property type="evidence" value="ECO:0007669"/>
    <property type="project" value="TreeGrafter"/>
</dbReference>
<comment type="subcellular location">
    <subcellularLocation>
        <location evidence="1">Cell membrane</location>
        <topology evidence="1">Multi-pass membrane protein</topology>
    </subcellularLocation>
</comment>
<feature type="transmembrane region" description="Helical" evidence="8">
    <location>
        <begin position="118"/>
        <end position="136"/>
    </location>
</feature>
<feature type="transmembrane region" description="Helical" evidence="8">
    <location>
        <begin position="170"/>
        <end position="193"/>
    </location>
</feature>
<evidence type="ECO:0000256" key="6">
    <source>
        <dbReference type="ARBA" id="ARBA00022989"/>
    </source>
</evidence>
<comment type="caution">
    <text evidence="9">The sequence shown here is derived from an EMBL/GenBank/DDBJ whole genome shotgun (WGS) entry which is preliminary data.</text>
</comment>
<protein>
    <submittedName>
        <fullName evidence="9">Iron chelate uptake ABC transporter family permease subunit</fullName>
    </submittedName>
</protein>
<dbReference type="Pfam" id="PF01032">
    <property type="entry name" value="FecCD"/>
    <property type="match status" value="1"/>
</dbReference>
<dbReference type="AlphaFoldDB" id="A0A5C8Z4M3"/>
<feature type="transmembrane region" description="Helical" evidence="8">
    <location>
        <begin position="85"/>
        <end position="106"/>
    </location>
</feature>
<dbReference type="Gene3D" id="1.10.3470.10">
    <property type="entry name" value="ABC transporter involved in vitamin B12 uptake, BtuC"/>
    <property type="match status" value="1"/>
</dbReference>
<dbReference type="PANTHER" id="PTHR30472">
    <property type="entry name" value="FERRIC ENTEROBACTIN TRANSPORT SYSTEM PERMEASE PROTEIN"/>
    <property type="match status" value="1"/>
</dbReference>
<keyword evidence="4" id="KW-1003">Cell membrane</keyword>
<evidence type="ECO:0000313" key="10">
    <source>
        <dbReference type="Proteomes" id="UP000321234"/>
    </source>
</evidence>
<keyword evidence="6 8" id="KW-1133">Transmembrane helix</keyword>
<evidence type="ECO:0000256" key="1">
    <source>
        <dbReference type="ARBA" id="ARBA00004651"/>
    </source>
</evidence>
<feature type="transmembrane region" description="Helical" evidence="8">
    <location>
        <begin position="31"/>
        <end position="54"/>
    </location>
</feature>
<evidence type="ECO:0000256" key="7">
    <source>
        <dbReference type="ARBA" id="ARBA00023136"/>
    </source>
</evidence>
<gene>
    <name evidence="9" type="ORF">FMM08_17330</name>
</gene>
<evidence type="ECO:0000256" key="4">
    <source>
        <dbReference type="ARBA" id="ARBA00022475"/>
    </source>
</evidence>
<dbReference type="Proteomes" id="UP000321234">
    <property type="component" value="Unassembled WGS sequence"/>
</dbReference>
<comment type="similarity">
    <text evidence="2">Belongs to the binding-protein-dependent transport system permease family. FecCD subfamily.</text>
</comment>
<dbReference type="InterPro" id="IPR037294">
    <property type="entry name" value="ABC_BtuC-like"/>
</dbReference>
<keyword evidence="7 8" id="KW-0472">Membrane</keyword>
<dbReference type="CDD" id="cd06550">
    <property type="entry name" value="TM_ABC_iron-siderophores_like"/>
    <property type="match status" value="1"/>
</dbReference>
<evidence type="ECO:0000256" key="8">
    <source>
        <dbReference type="SAM" id="Phobius"/>
    </source>
</evidence>
<dbReference type="OrthoDB" id="4455417at2"/>
<dbReference type="SUPFAM" id="SSF81345">
    <property type="entry name" value="ABC transporter involved in vitamin B12 uptake, BtuC"/>
    <property type="match status" value="1"/>
</dbReference>
<dbReference type="GO" id="GO:0022857">
    <property type="term" value="F:transmembrane transporter activity"/>
    <property type="evidence" value="ECO:0007669"/>
    <property type="project" value="InterPro"/>
</dbReference>
<evidence type="ECO:0000256" key="5">
    <source>
        <dbReference type="ARBA" id="ARBA00022692"/>
    </source>
</evidence>
<keyword evidence="10" id="KW-1185">Reference proteome</keyword>
<proteinExistence type="inferred from homology"/>
<dbReference type="GO" id="GO:0005886">
    <property type="term" value="C:plasma membrane"/>
    <property type="evidence" value="ECO:0007669"/>
    <property type="project" value="UniProtKB-SubCell"/>
</dbReference>
<evidence type="ECO:0000256" key="3">
    <source>
        <dbReference type="ARBA" id="ARBA00022448"/>
    </source>
</evidence>
<feature type="transmembrane region" description="Helical" evidence="8">
    <location>
        <begin position="213"/>
        <end position="237"/>
    </location>
</feature>
<feature type="transmembrane region" description="Helical" evidence="8">
    <location>
        <begin position="262"/>
        <end position="289"/>
    </location>
</feature>
<dbReference type="InterPro" id="IPR000522">
    <property type="entry name" value="ABC_transptr_permease_BtuC"/>
</dbReference>
<name>A0A5C8Z4M3_9ACTN</name>
<dbReference type="PANTHER" id="PTHR30472:SF24">
    <property type="entry name" value="FERRIC ENTEROBACTIN TRANSPORT SYSTEM PERMEASE PROTEIN FEPG"/>
    <property type="match status" value="1"/>
</dbReference>
<feature type="transmembrane region" description="Helical" evidence="8">
    <location>
        <begin position="332"/>
        <end position="351"/>
    </location>
</feature>
<keyword evidence="5 8" id="KW-0812">Transmembrane</keyword>
<evidence type="ECO:0000313" key="9">
    <source>
        <dbReference type="EMBL" id="TXR52972.1"/>
    </source>
</evidence>
<organism evidence="9 10">
    <name type="scientific">Quadrisphaera setariae</name>
    <dbReference type="NCBI Taxonomy" id="2593304"/>
    <lineage>
        <taxon>Bacteria</taxon>
        <taxon>Bacillati</taxon>
        <taxon>Actinomycetota</taxon>
        <taxon>Actinomycetes</taxon>
        <taxon>Kineosporiales</taxon>
        <taxon>Kineosporiaceae</taxon>
        <taxon>Quadrisphaera</taxon>
    </lineage>
</organism>
<accession>A0A5C8Z4M3</accession>
<keyword evidence="3" id="KW-0813">Transport</keyword>
<sequence>MRHRGHRAAGASGGRASVVVRTRWASGRIDVRLGAVSGALGVLAVVVAVLALGVGDYPLAPARVLGALAGSGTGFERTVVVEWRLPVALAAVAFGALLGLGGAVFQSLTRNPLGSPDVIGFDAGAYTAVVVTVLVVGSTGYWATAAAALAGGLATAGVVYLLAHRGGLAGFRLVVVGIGVSAVLGSVNGYLVTRADVEDALTVGFWGAGSLSRLTWASVLPALALAACVALACAALVPAMRRLELGDDVAVALGTRVGRARLGLLVVGVASTALVTAAAGPIGFVALAAPQVARRLTRSPGVSPLSAAATGAALLSCAHLASLGTAQVFRPVPVGLITVCLGGTYMIALLVRETHRRGGALW</sequence>
<reference evidence="9 10" key="1">
    <citation type="submission" date="2019-07" db="EMBL/GenBank/DDBJ databases">
        <title>Quadrisphaera sp. strain DD2A genome sequencing and assembly.</title>
        <authorList>
            <person name="Kim I."/>
        </authorList>
    </citation>
    <scope>NUCLEOTIDE SEQUENCE [LARGE SCALE GENOMIC DNA]</scope>
    <source>
        <strain evidence="9 10">DD2A</strain>
    </source>
</reference>
<evidence type="ECO:0000256" key="2">
    <source>
        <dbReference type="ARBA" id="ARBA00007935"/>
    </source>
</evidence>